<dbReference type="AlphaFoldDB" id="A0A0G4G9P9"/>
<reference evidence="2 3" key="1">
    <citation type="submission" date="2014-11" db="EMBL/GenBank/DDBJ databases">
        <authorList>
            <person name="Zhu J."/>
            <person name="Qi W."/>
            <person name="Song R."/>
        </authorList>
    </citation>
    <scope>NUCLEOTIDE SEQUENCE [LARGE SCALE GENOMIC DNA]</scope>
</reference>
<dbReference type="InParanoid" id="A0A0G4G9P9"/>
<name>A0A0G4G9P9_VITBC</name>
<dbReference type="OrthoDB" id="432751at2759"/>
<dbReference type="PANTHER" id="PTHR43941:SF1">
    <property type="entry name" value="STRUCTURAL MAINTENANCE OF CHROMOSOMES PROTEIN 2"/>
    <property type="match status" value="1"/>
</dbReference>
<accession>A0A0G4G9P9</accession>
<organism evidence="2 3">
    <name type="scientific">Vitrella brassicaformis (strain CCMP3155)</name>
    <dbReference type="NCBI Taxonomy" id="1169540"/>
    <lineage>
        <taxon>Eukaryota</taxon>
        <taxon>Sar</taxon>
        <taxon>Alveolata</taxon>
        <taxon>Colpodellida</taxon>
        <taxon>Vitrellaceae</taxon>
        <taxon>Vitrella</taxon>
    </lineage>
</organism>
<dbReference type="PhylomeDB" id="A0A0G4G9P9"/>
<sequence length="670" mass="74691">MISKLRGDIVAGGASEQSAYDKYACWCEDTLARKKKDIKDAKALIDELQTTIFNHKGSRGQLEAQIAKLKKDIGEADKSISEAEAMRDKEVQAYAQTEAELEEAIDALDRAIEVMTAVHGAKDESLTTSSSTSLIARGVALKNLMPKIRHAVSMASLSTLTEDQRQALGTFLASSQPDATDNPQLKQSPTFRLQYQPSSSSIFGILKNMKDEFKNNLDASISEEKDKHTNYESLMGEKQTALTNMQAELTDKESAYATHGQTLTNSRQTMEDTKKQLKNDEAFVADTDKACKDKAAKWTDRSRLRAEELKGIDEALGYLQSDEAKRLLGGGVALLQDVSRHRSGNKVAMHLQRSAAVLNAPRLHLLSDKTKHGSFQQVLEAINEMIGICRKEETEDIRHKDWCDEERADKADELDRTNHTHQKKLQELADKEIEGTNVESLMNATDTVPTTHTDGQDKDVHAIAAVELLDKTIGALTDFYRRNKIDIGEGTLAQIKSHADPFTPTADPEATFGGPKKMQTRGILVVLETLQNDMKKSIELMDGEERTSRDEFRQMKGDMVASMETLEKKYFDLKLRKAALERSVASLEKESGGLQALIDDMHTYLSKIKPSCDWMMGSFETRRVKRKREIDALVQAKQILKGAQYESLITTTTTNKATQAGRVWWPRGGA</sequence>
<dbReference type="GO" id="GO:0003682">
    <property type="term" value="F:chromatin binding"/>
    <property type="evidence" value="ECO:0007669"/>
    <property type="project" value="TreeGrafter"/>
</dbReference>
<dbReference type="GO" id="GO:0007076">
    <property type="term" value="P:mitotic chromosome condensation"/>
    <property type="evidence" value="ECO:0007669"/>
    <property type="project" value="TreeGrafter"/>
</dbReference>
<evidence type="ECO:0000313" key="3">
    <source>
        <dbReference type="Proteomes" id="UP000041254"/>
    </source>
</evidence>
<feature type="coiled-coil region" evidence="1">
    <location>
        <begin position="31"/>
        <end position="114"/>
    </location>
</feature>
<keyword evidence="1" id="KW-0175">Coiled coil</keyword>
<proteinExistence type="predicted"/>
<gene>
    <name evidence="2" type="ORF">Vbra_9774</name>
</gene>
<evidence type="ECO:0000256" key="1">
    <source>
        <dbReference type="SAM" id="Coils"/>
    </source>
</evidence>
<evidence type="ECO:0000313" key="2">
    <source>
        <dbReference type="EMBL" id="CEM25710.1"/>
    </source>
</evidence>
<dbReference type="GO" id="GO:0000793">
    <property type="term" value="C:condensed chromosome"/>
    <property type="evidence" value="ECO:0007669"/>
    <property type="project" value="TreeGrafter"/>
</dbReference>
<dbReference type="GO" id="GO:0000796">
    <property type="term" value="C:condensin complex"/>
    <property type="evidence" value="ECO:0007669"/>
    <property type="project" value="TreeGrafter"/>
</dbReference>
<dbReference type="EMBL" id="CDMY01000603">
    <property type="protein sequence ID" value="CEM25710.1"/>
    <property type="molecule type" value="Genomic_DNA"/>
</dbReference>
<dbReference type="VEuPathDB" id="CryptoDB:Vbra_9774"/>
<dbReference type="PANTHER" id="PTHR43941">
    <property type="entry name" value="STRUCTURAL MAINTENANCE OF CHROMOSOMES PROTEIN 2"/>
    <property type="match status" value="1"/>
</dbReference>
<keyword evidence="3" id="KW-1185">Reference proteome</keyword>
<dbReference type="GO" id="GO:0000785">
    <property type="term" value="C:chromatin"/>
    <property type="evidence" value="ECO:0007669"/>
    <property type="project" value="TreeGrafter"/>
</dbReference>
<dbReference type="Gene3D" id="1.10.287.1490">
    <property type="match status" value="1"/>
</dbReference>
<dbReference type="Proteomes" id="UP000041254">
    <property type="component" value="Unassembled WGS sequence"/>
</dbReference>
<feature type="coiled-coil region" evidence="1">
    <location>
        <begin position="527"/>
        <end position="590"/>
    </location>
</feature>
<protein>
    <submittedName>
        <fullName evidence="2">Uncharacterized protein</fullName>
    </submittedName>
</protein>